<organism evidence="1 2">
    <name type="scientific">Larinioides sclopetarius</name>
    <dbReference type="NCBI Taxonomy" id="280406"/>
    <lineage>
        <taxon>Eukaryota</taxon>
        <taxon>Metazoa</taxon>
        <taxon>Ecdysozoa</taxon>
        <taxon>Arthropoda</taxon>
        <taxon>Chelicerata</taxon>
        <taxon>Arachnida</taxon>
        <taxon>Araneae</taxon>
        <taxon>Araneomorphae</taxon>
        <taxon>Entelegynae</taxon>
        <taxon>Araneoidea</taxon>
        <taxon>Araneidae</taxon>
        <taxon>Larinioides</taxon>
    </lineage>
</organism>
<evidence type="ECO:0000313" key="1">
    <source>
        <dbReference type="EMBL" id="CAL1275273.1"/>
    </source>
</evidence>
<dbReference type="EMBL" id="CAXIEN010000084">
    <property type="protein sequence ID" value="CAL1275273.1"/>
    <property type="molecule type" value="Genomic_DNA"/>
</dbReference>
<keyword evidence="2" id="KW-1185">Reference proteome</keyword>
<gene>
    <name evidence="1" type="ORF">LARSCL_LOCUS7983</name>
</gene>
<sequence length="39" mass="4561">MLKLDLDGNLAGKRISQREQKRLNKEICALHKRIEELEA</sequence>
<dbReference type="AlphaFoldDB" id="A0AAV1ZTW5"/>
<comment type="caution">
    <text evidence="1">The sequence shown here is derived from an EMBL/GenBank/DDBJ whole genome shotgun (WGS) entry which is preliminary data.</text>
</comment>
<protein>
    <submittedName>
        <fullName evidence="1">Uncharacterized protein</fullName>
    </submittedName>
</protein>
<proteinExistence type="predicted"/>
<reference evidence="1 2" key="1">
    <citation type="submission" date="2024-04" db="EMBL/GenBank/DDBJ databases">
        <authorList>
            <person name="Rising A."/>
            <person name="Reimegard J."/>
            <person name="Sonavane S."/>
            <person name="Akerstrom W."/>
            <person name="Nylinder S."/>
            <person name="Hedman E."/>
            <person name="Kallberg Y."/>
        </authorList>
    </citation>
    <scope>NUCLEOTIDE SEQUENCE [LARGE SCALE GENOMIC DNA]</scope>
</reference>
<accession>A0AAV1ZTW5</accession>
<dbReference type="Proteomes" id="UP001497382">
    <property type="component" value="Unassembled WGS sequence"/>
</dbReference>
<name>A0AAV1ZTW5_9ARAC</name>
<evidence type="ECO:0000313" key="2">
    <source>
        <dbReference type="Proteomes" id="UP001497382"/>
    </source>
</evidence>